<reference evidence="1" key="1">
    <citation type="submission" date="2023-01" db="EMBL/GenBank/DDBJ databases">
        <title>Genome assembly of the deep-sea coral Lophelia pertusa.</title>
        <authorList>
            <person name="Herrera S."/>
            <person name="Cordes E."/>
        </authorList>
    </citation>
    <scope>NUCLEOTIDE SEQUENCE</scope>
    <source>
        <strain evidence="1">USNM1676648</strain>
        <tissue evidence="1">Polyp</tissue>
    </source>
</reference>
<comment type="caution">
    <text evidence="1">The sequence shown here is derived from an EMBL/GenBank/DDBJ whole genome shotgun (WGS) entry which is preliminary data.</text>
</comment>
<dbReference type="AlphaFoldDB" id="A0A9W9YAN9"/>
<accession>A0A9W9YAN9</accession>
<gene>
    <name evidence="1" type="ORF">OS493_036120</name>
</gene>
<protein>
    <submittedName>
        <fullName evidence="1">Uncharacterized protein</fullName>
    </submittedName>
</protein>
<dbReference type="EMBL" id="MU827835">
    <property type="protein sequence ID" value="KAJ7319477.1"/>
    <property type="molecule type" value="Genomic_DNA"/>
</dbReference>
<keyword evidence="2" id="KW-1185">Reference proteome</keyword>
<organism evidence="1 2">
    <name type="scientific">Desmophyllum pertusum</name>
    <dbReference type="NCBI Taxonomy" id="174260"/>
    <lineage>
        <taxon>Eukaryota</taxon>
        <taxon>Metazoa</taxon>
        <taxon>Cnidaria</taxon>
        <taxon>Anthozoa</taxon>
        <taxon>Hexacorallia</taxon>
        <taxon>Scleractinia</taxon>
        <taxon>Caryophylliina</taxon>
        <taxon>Caryophylliidae</taxon>
        <taxon>Desmophyllum</taxon>
    </lineage>
</organism>
<dbReference type="Proteomes" id="UP001163046">
    <property type="component" value="Unassembled WGS sequence"/>
</dbReference>
<evidence type="ECO:0000313" key="1">
    <source>
        <dbReference type="EMBL" id="KAJ7319477.1"/>
    </source>
</evidence>
<name>A0A9W9YAN9_9CNID</name>
<dbReference type="Gene3D" id="3.30.70.1820">
    <property type="entry name" value="L1 transposable element, RRM domain"/>
    <property type="match status" value="1"/>
</dbReference>
<evidence type="ECO:0000313" key="2">
    <source>
        <dbReference type="Proteomes" id="UP001163046"/>
    </source>
</evidence>
<proteinExistence type="predicted"/>
<sequence>MKIERSHRVGKKKDDKARSIVVKFNKFQDRKGIEKKNDDLRWYFHRKINWWDAATNLLLVEKRQEVLREKQREKRAYVKRKLSFWCEGGKQEAANKVVRISTASVMDATPQNTPVMQQLTYAELRKTKVTELLALC</sequence>